<dbReference type="Proteomes" id="UP001065298">
    <property type="component" value="Chromosome 12"/>
</dbReference>
<dbReference type="EMBL" id="CM046514">
    <property type="protein sequence ID" value="KAI8650901.1"/>
    <property type="molecule type" value="Genomic_DNA"/>
</dbReference>
<accession>A0ACC0QDY2</accession>
<name>A0ACC0QDY2_9HYPO</name>
<protein>
    <submittedName>
        <fullName evidence="1">FAD-binding-3 domain-containing protein</fullName>
    </submittedName>
</protein>
<reference evidence="1" key="1">
    <citation type="submission" date="2022-06" db="EMBL/GenBank/DDBJ databases">
        <title>Fusarium solani species complex genomes reveal bases of compartmentalisation and animal pathogenesis.</title>
        <authorList>
            <person name="Tsai I.J."/>
        </authorList>
    </citation>
    <scope>NUCLEOTIDE SEQUENCE</scope>
    <source>
        <strain evidence="1">Fu6.1</strain>
    </source>
</reference>
<evidence type="ECO:0000313" key="1">
    <source>
        <dbReference type="EMBL" id="KAI8650901.1"/>
    </source>
</evidence>
<sequence>MAVSNFKVIVVGGGPVGLVAAHVLYKAGIDFVVLERRQNVVLDLGAALVLAPHNMRVMHQLGLYDKLMEIGEELLNTKGFLLNGYQFKTGTELQLLKQKCVIQMSISVNLANFRSHGVGLVAFHRAQLVQVLYNNLPEEAKSKYLLNKKIIAIDSSGEGVRVISDDGSIYEGSIVLGADGVHSITRNWMRDIALSEKPYRDWDPKEPFTSVYKCLWASFPRPSEPGANFETTSKDQSAMYLTGRERGWILLYDKSEPTTALRSYSEKEVEEVAAKLAEFPVTETLKVKDVVKERFTWGMSDLGEGILKHWSYRRIVLAGDACHKFTPNAGLGLNNGIQDVVVLCNGLHQAVADGKTDTATLAKVFEQYQSDRAEAVEKDYKQSALVTRLQTWASGLYYFLSRFVLSNNFVARFVARFVTSPHIRKARVLDFVRATELPLGNVGWQYAIPQ</sequence>
<evidence type="ECO:0000313" key="2">
    <source>
        <dbReference type="Proteomes" id="UP001065298"/>
    </source>
</evidence>
<organism evidence="1 2">
    <name type="scientific">Fusarium keratoplasticum</name>
    <dbReference type="NCBI Taxonomy" id="1328300"/>
    <lineage>
        <taxon>Eukaryota</taxon>
        <taxon>Fungi</taxon>
        <taxon>Dikarya</taxon>
        <taxon>Ascomycota</taxon>
        <taxon>Pezizomycotina</taxon>
        <taxon>Sordariomycetes</taxon>
        <taxon>Hypocreomycetidae</taxon>
        <taxon>Hypocreales</taxon>
        <taxon>Nectriaceae</taxon>
        <taxon>Fusarium</taxon>
        <taxon>Fusarium solani species complex</taxon>
    </lineage>
</organism>
<proteinExistence type="predicted"/>
<gene>
    <name evidence="1" type="ORF">NCS57_01425400</name>
</gene>
<keyword evidence="2" id="KW-1185">Reference proteome</keyword>
<comment type="caution">
    <text evidence="1">The sequence shown here is derived from an EMBL/GenBank/DDBJ whole genome shotgun (WGS) entry which is preliminary data.</text>
</comment>